<evidence type="ECO:0000256" key="2">
    <source>
        <dbReference type="ARBA" id="ARBA00022679"/>
    </source>
</evidence>
<accession>A0ABR5TMC7</accession>
<dbReference type="PANTHER" id="PTHR47816:SF4">
    <property type="entry name" value="RIBOSOMAL RNA SMALL SUBUNIT METHYLTRANSFERASE C"/>
    <property type="match status" value="1"/>
</dbReference>
<dbReference type="GO" id="GO:0032259">
    <property type="term" value="P:methylation"/>
    <property type="evidence" value="ECO:0007669"/>
    <property type="project" value="UniProtKB-KW"/>
</dbReference>
<protein>
    <submittedName>
        <fullName evidence="4">Methyltransferase small domain protein</fullName>
    </submittedName>
</protein>
<organism evidence="4 5">
    <name type="scientific">Gemelliphila asaccharolytica</name>
    <dbReference type="NCBI Taxonomy" id="502393"/>
    <lineage>
        <taxon>Bacteria</taxon>
        <taxon>Bacillati</taxon>
        <taxon>Bacillota</taxon>
        <taxon>Bacilli</taxon>
        <taxon>Bacillales</taxon>
        <taxon>Gemellaceae</taxon>
        <taxon>Gemelliphila</taxon>
    </lineage>
</organism>
<reference evidence="4 5" key="1">
    <citation type="submission" date="2016-01" db="EMBL/GenBank/DDBJ databases">
        <authorList>
            <person name="Mitreva M."/>
            <person name="Pepin K.H."/>
            <person name="Mihindukulasuriya K.A."/>
            <person name="Fulton R."/>
            <person name="Fronick C."/>
            <person name="O'Laughlin M."/>
            <person name="Miner T."/>
            <person name="Herter B."/>
            <person name="Rosa B.A."/>
            <person name="Cordes M."/>
            <person name="Tomlinson C."/>
            <person name="Wollam A."/>
            <person name="Palsikar V.B."/>
            <person name="Mardis E.R."/>
            <person name="Wilson R.K."/>
        </authorList>
    </citation>
    <scope>NUCLEOTIDE SEQUENCE [LARGE SCALE GENOMIC DNA]</scope>
    <source>
        <strain evidence="4 5">KA00071</strain>
    </source>
</reference>
<evidence type="ECO:0000256" key="1">
    <source>
        <dbReference type="ARBA" id="ARBA00022603"/>
    </source>
</evidence>
<dbReference type="Gene3D" id="3.40.50.150">
    <property type="entry name" value="Vaccinia Virus protein VP39"/>
    <property type="match status" value="1"/>
</dbReference>
<feature type="domain" description="Methyltransferase small" evidence="3">
    <location>
        <begin position="27"/>
        <end position="195"/>
    </location>
</feature>
<sequence length="199" mass="23019">MQHYYTNNPISNKNEKIIYGIIKGEKYKFLTDNGVFSKKFIDFGTKTLLESFHTERKKLEICDLGCGYGVVSVFLANNYEDFSFTMIDINKRCLELSKKNIELNKIKSKIEIIENNVLDQISKKFDIILTNPPIRAGKNVVFKIMEQSYHSLNEGGELWVVIQKKQGMSSVKKLLEKIFNSVIIVKKNKGYYVLKSLKN</sequence>
<dbReference type="Pfam" id="PF05175">
    <property type="entry name" value="MTS"/>
    <property type="match status" value="1"/>
</dbReference>
<dbReference type="Proteomes" id="UP000070467">
    <property type="component" value="Unassembled WGS sequence"/>
</dbReference>
<keyword evidence="1 4" id="KW-0489">Methyltransferase</keyword>
<proteinExistence type="predicted"/>
<dbReference type="RefSeq" id="WP_066129538.1">
    <property type="nucleotide sequence ID" value="NZ_KQ959864.1"/>
</dbReference>
<dbReference type="EMBL" id="LSDB01000011">
    <property type="protein sequence ID" value="KXB58442.1"/>
    <property type="molecule type" value="Genomic_DNA"/>
</dbReference>
<dbReference type="InterPro" id="IPR029063">
    <property type="entry name" value="SAM-dependent_MTases_sf"/>
</dbReference>
<evidence type="ECO:0000313" key="5">
    <source>
        <dbReference type="Proteomes" id="UP000070467"/>
    </source>
</evidence>
<evidence type="ECO:0000259" key="3">
    <source>
        <dbReference type="Pfam" id="PF05175"/>
    </source>
</evidence>
<keyword evidence="5" id="KW-1185">Reference proteome</keyword>
<comment type="caution">
    <text evidence="4">The sequence shown here is derived from an EMBL/GenBank/DDBJ whole genome shotgun (WGS) entry which is preliminary data.</text>
</comment>
<name>A0ABR5TMC7_9BACL</name>
<evidence type="ECO:0000313" key="4">
    <source>
        <dbReference type="EMBL" id="KXB58442.1"/>
    </source>
</evidence>
<keyword evidence="2" id="KW-0808">Transferase</keyword>
<dbReference type="PANTHER" id="PTHR47816">
    <property type="entry name" value="RIBOSOMAL RNA SMALL SUBUNIT METHYLTRANSFERASE C"/>
    <property type="match status" value="1"/>
</dbReference>
<dbReference type="GO" id="GO:0008168">
    <property type="term" value="F:methyltransferase activity"/>
    <property type="evidence" value="ECO:0007669"/>
    <property type="project" value="UniProtKB-KW"/>
</dbReference>
<dbReference type="CDD" id="cd02440">
    <property type="entry name" value="AdoMet_MTases"/>
    <property type="match status" value="1"/>
</dbReference>
<dbReference type="SUPFAM" id="SSF53335">
    <property type="entry name" value="S-adenosyl-L-methionine-dependent methyltransferases"/>
    <property type="match status" value="1"/>
</dbReference>
<dbReference type="InterPro" id="IPR046977">
    <property type="entry name" value="RsmC/RlmG"/>
</dbReference>
<gene>
    <name evidence="4" type="ORF">HMPREF1871_00466</name>
</gene>
<dbReference type="InterPro" id="IPR007848">
    <property type="entry name" value="Small_mtfrase_dom"/>
</dbReference>